<reference evidence="6" key="1">
    <citation type="submission" date="2020-08" db="EMBL/GenBank/DDBJ databases">
        <title>Whole genome shotgun sequence of Actinocatenispora sera NBRC 101916.</title>
        <authorList>
            <person name="Komaki H."/>
            <person name="Tamura T."/>
        </authorList>
    </citation>
    <scope>NUCLEOTIDE SEQUENCE</scope>
    <source>
        <strain evidence="6">NBRC 101916</strain>
    </source>
</reference>
<evidence type="ECO:0000256" key="1">
    <source>
        <dbReference type="ARBA" id="ARBA00023015"/>
    </source>
</evidence>
<dbReference type="SUPFAM" id="SSF48498">
    <property type="entry name" value="Tetracyclin repressor-like, C-terminal domain"/>
    <property type="match status" value="1"/>
</dbReference>
<accession>A0A810L5H6</accession>
<feature type="domain" description="HTH tetR-type" evidence="5">
    <location>
        <begin position="8"/>
        <end position="68"/>
    </location>
</feature>
<dbReference type="SUPFAM" id="SSF46689">
    <property type="entry name" value="Homeodomain-like"/>
    <property type="match status" value="1"/>
</dbReference>
<dbReference type="PANTHER" id="PTHR30055:SF234">
    <property type="entry name" value="HTH-TYPE TRANSCRIPTIONAL REGULATOR BETI"/>
    <property type="match status" value="1"/>
</dbReference>
<evidence type="ECO:0000256" key="3">
    <source>
        <dbReference type="ARBA" id="ARBA00023163"/>
    </source>
</evidence>
<dbReference type="InterPro" id="IPR009057">
    <property type="entry name" value="Homeodomain-like_sf"/>
</dbReference>
<dbReference type="PANTHER" id="PTHR30055">
    <property type="entry name" value="HTH-TYPE TRANSCRIPTIONAL REGULATOR RUTR"/>
    <property type="match status" value="1"/>
</dbReference>
<keyword evidence="1" id="KW-0805">Transcription regulation</keyword>
<dbReference type="InterPro" id="IPR050109">
    <property type="entry name" value="HTH-type_TetR-like_transc_reg"/>
</dbReference>
<keyword evidence="3" id="KW-0804">Transcription</keyword>
<dbReference type="InterPro" id="IPR036271">
    <property type="entry name" value="Tet_transcr_reg_TetR-rel_C_sf"/>
</dbReference>
<keyword evidence="7" id="KW-1185">Reference proteome</keyword>
<dbReference type="Pfam" id="PF00440">
    <property type="entry name" value="TetR_N"/>
    <property type="match status" value="1"/>
</dbReference>
<gene>
    <name evidence="6" type="ORF">Asera_42630</name>
</gene>
<proteinExistence type="predicted"/>
<evidence type="ECO:0000256" key="4">
    <source>
        <dbReference type="PROSITE-ProRule" id="PRU00335"/>
    </source>
</evidence>
<evidence type="ECO:0000313" key="6">
    <source>
        <dbReference type="EMBL" id="BCJ30155.1"/>
    </source>
</evidence>
<dbReference type="GO" id="GO:0000976">
    <property type="term" value="F:transcription cis-regulatory region binding"/>
    <property type="evidence" value="ECO:0007669"/>
    <property type="project" value="TreeGrafter"/>
</dbReference>
<evidence type="ECO:0000313" key="7">
    <source>
        <dbReference type="Proteomes" id="UP000680750"/>
    </source>
</evidence>
<name>A0A810L5H6_9ACTN</name>
<dbReference type="EMBL" id="AP023354">
    <property type="protein sequence ID" value="BCJ30155.1"/>
    <property type="molecule type" value="Genomic_DNA"/>
</dbReference>
<dbReference type="Proteomes" id="UP000680750">
    <property type="component" value="Chromosome"/>
</dbReference>
<dbReference type="Gene3D" id="1.10.357.10">
    <property type="entry name" value="Tetracycline Repressor, domain 2"/>
    <property type="match status" value="1"/>
</dbReference>
<evidence type="ECO:0000256" key="2">
    <source>
        <dbReference type="ARBA" id="ARBA00023125"/>
    </source>
</evidence>
<organism evidence="6 7">
    <name type="scientific">Actinocatenispora sera</name>
    <dbReference type="NCBI Taxonomy" id="390989"/>
    <lineage>
        <taxon>Bacteria</taxon>
        <taxon>Bacillati</taxon>
        <taxon>Actinomycetota</taxon>
        <taxon>Actinomycetes</taxon>
        <taxon>Micromonosporales</taxon>
        <taxon>Micromonosporaceae</taxon>
        <taxon>Actinocatenispora</taxon>
    </lineage>
</organism>
<protein>
    <submittedName>
        <fullName evidence="6">TetR family transcriptional regulator</fullName>
    </submittedName>
</protein>
<dbReference type="InterPro" id="IPR001647">
    <property type="entry name" value="HTH_TetR"/>
</dbReference>
<dbReference type="KEGG" id="aser:Asera_42630"/>
<dbReference type="PROSITE" id="PS50977">
    <property type="entry name" value="HTH_TETR_2"/>
    <property type="match status" value="1"/>
</dbReference>
<feature type="DNA-binding region" description="H-T-H motif" evidence="4">
    <location>
        <begin position="31"/>
        <end position="50"/>
    </location>
</feature>
<sequence length="197" mass="21491">MWYMPAARDPRSALVERAIDHLAERGTTDLTLRGLAAGLGTSHRMLIYHFGSKDGLLVAVAQEMERRQLAALAALREAPGADAGQVMRGMYRHLHDPALAPYMRLFFELYGRALRANEATQPLLAGVVESWLEPLVEFVTAAGVPPAEAAADARLCLAVARGLALDWLATGDDAALDAAAERFFTGLEQRWHDADRN</sequence>
<dbReference type="GO" id="GO:0003700">
    <property type="term" value="F:DNA-binding transcription factor activity"/>
    <property type="evidence" value="ECO:0007669"/>
    <property type="project" value="TreeGrafter"/>
</dbReference>
<dbReference type="AlphaFoldDB" id="A0A810L5H6"/>
<keyword evidence="2 4" id="KW-0238">DNA-binding</keyword>
<evidence type="ECO:0000259" key="5">
    <source>
        <dbReference type="PROSITE" id="PS50977"/>
    </source>
</evidence>
<dbReference type="OrthoDB" id="5177743at2"/>